<evidence type="ECO:0000313" key="3">
    <source>
        <dbReference type="Proteomes" id="UP000029273"/>
    </source>
</evidence>
<dbReference type="GO" id="GO:0016020">
    <property type="term" value="C:membrane"/>
    <property type="evidence" value="ECO:0007669"/>
    <property type="project" value="InterPro"/>
</dbReference>
<dbReference type="InterPro" id="IPR007313">
    <property type="entry name" value="FxsA"/>
</dbReference>
<dbReference type="PANTHER" id="PTHR35335:SF1">
    <property type="entry name" value="UPF0716 PROTEIN FXSA"/>
    <property type="match status" value="1"/>
</dbReference>
<name>A0A1A6C4Y9_9GAMM</name>
<keyword evidence="1" id="KW-0812">Transmembrane</keyword>
<dbReference type="OrthoDB" id="9792788at2"/>
<keyword evidence="1" id="KW-1133">Transmembrane helix</keyword>
<organism evidence="2 3">
    <name type="scientific">Acidihalobacter prosperus</name>
    <dbReference type="NCBI Taxonomy" id="160660"/>
    <lineage>
        <taxon>Bacteria</taxon>
        <taxon>Pseudomonadati</taxon>
        <taxon>Pseudomonadota</taxon>
        <taxon>Gammaproteobacteria</taxon>
        <taxon>Chromatiales</taxon>
        <taxon>Ectothiorhodospiraceae</taxon>
        <taxon>Acidihalobacter</taxon>
    </lineage>
</organism>
<dbReference type="AlphaFoldDB" id="A0A1A6C4Y9"/>
<reference evidence="2 3" key="1">
    <citation type="journal article" date="2014" name="Genome Announc.">
        <title>Draft Genome Sequence of the Iron-Oxidizing, Acidophilic, and Halotolerant 'Thiobacillus prosperus' Type Strain DSM 5130.</title>
        <authorList>
            <person name="Ossandon F.J."/>
            <person name="Cardenas J.P."/>
            <person name="Corbett M."/>
            <person name="Quatrini R."/>
            <person name="Holmes D.S."/>
            <person name="Watkin E."/>
        </authorList>
    </citation>
    <scope>NUCLEOTIDE SEQUENCE [LARGE SCALE GENOMIC DNA]</scope>
    <source>
        <strain evidence="2 3">DSM 5130</strain>
    </source>
</reference>
<keyword evidence="1" id="KW-0472">Membrane</keyword>
<evidence type="ECO:0000313" key="2">
    <source>
        <dbReference type="EMBL" id="OBS09636.1"/>
    </source>
</evidence>
<keyword evidence="3" id="KW-1185">Reference proteome</keyword>
<dbReference type="NCBIfam" id="NF008528">
    <property type="entry name" value="PRK11463.1-2"/>
    <property type="match status" value="1"/>
</dbReference>
<dbReference type="STRING" id="160660.BJI67_02955"/>
<sequence>MRVFPLFALLLIGFPLLELYILIKLGTVIGAFPTVALVVGTALLGAFLLRRQGLSNYRRMQQSMARGEVPAQEMLEGVVILLGAVLLLVPGVITDVLGLLCLLPPLRRVIVAFWLRRTVVEMQVSSRVRGTHGGRVYDAEYRHLPSDDDR</sequence>
<dbReference type="Pfam" id="PF04186">
    <property type="entry name" value="FxsA"/>
    <property type="match status" value="1"/>
</dbReference>
<comment type="caution">
    <text evidence="2">The sequence shown here is derived from an EMBL/GenBank/DDBJ whole genome shotgun (WGS) entry which is preliminary data.</text>
</comment>
<feature type="transmembrane region" description="Helical" evidence="1">
    <location>
        <begin position="29"/>
        <end position="49"/>
    </location>
</feature>
<gene>
    <name evidence="2" type="ORF">Thpro_021964</name>
</gene>
<dbReference type="EMBL" id="JQSG02000003">
    <property type="protein sequence ID" value="OBS09636.1"/>
    <property type="molecule type" value="Genomic_DNA"/>
</dbReference>
<evidence type="ECO:0008006" key="4">
    <source>
        <dbReference type="Google" id="ProtNLM"/>
    </source>
</evidence>
<protein>
    <recommendedName>
        <fullName evidence="4">Exlusion protein FxsA</fullName>
    </recommendedName>
</protein>
<dbReference type="Proteomes" id="UP000029273">
    <property type="component" value="Unassembled WGS sequence"/>
</dbReference>
<feature type="transmembrane region" description="Helical" evidence="1">
    <location>
        <begin position="70"/>
        <end position="90"/>
    </location>
</feature>
<proteinExistence type="predicted"/>
<accession>A0A1A6C4Y9</accession>
<evidence type="ECO:0000256" key="1">
    <source>
        <dbReference type="SAM" id="Phobius"/>
    </source>
</evidence>
<dbReference type="PANTHER" id="PTHR35335">
    <property type="entry name" value="UPF0716 PROTEIN FXSA"/>
    <property type="match status" value="1"/>
</dbReference>
<dbReference type="RefSeq" id="WP_052064585.1">
    <property type="nucleotide sequence ID" value="NZ_JQSG02000003.1"/>
</dbReference>